<evidence type="ECO:0000313" key="2">
    <source>
        <dbReference type="EMBL" id="SBO91772.1"/>
    </source>
</evidence>
<organism evidence="2">
    <name type="scientific">Nonomuraea gerenzanensis</name>
    <dbReference type="NCBI Taxonomy" id="93944"/>
    <lineage>
        <taxon>Bacteria</taxon>
        <taxon>Bacillati</taxon>
        <taxon>Actinomycetota</taxon>
        <taxon>Actinomycetes</taxon>
        <taxon>Streptosporangiales</taxon>
        <taxon>Streptosporangiaceae</taxon>
        <taxon>Nonomuraea</taxon>
    </lineage>
</organism>
<accession>A0A1M4DYY5</accession>
<dbReference type="InterPro" id="IPR036291">
    <property type="entry name" value="NAD(P)-bd_dom_sf"/>
</dbReference>
<dbReference type="SUPFAM" id="SSF51735">
    <property type="entry name" value="NAD(P)-binding Rossmann-fold domains"/>
    <property type="match status" value="1"/>
</dbReference>
<proteinExistence type="predicted"/>
<dbReference type="PANTHER" id="PTHR43245:SF13">
    <property type="entry name" value="UDP-D-APIOSE_UDP-D-XYLOSE SYNTHASE 2"/>
    <property type="match status" value="1"/>
</dbReference>
<feature type="domain" description="NAD-dependent epimerase/dehydratase" evidence="1">
    <location>
        <begin position="2"/>
        <end position="207"/>
    </location>
</feature>
<gene>
    <name evidence="2" type="ORF">BN4615_P1286</name>
</gene>
<evidence type="ECO:0000259" key="1">
    <source>
        <dbReference type="Pfam" id="PF01370"/>
    </source>
</evidence>
<sequence length="323" mass="34007">MLGGTGFVGRVFVEEALALGWEVTTFNRGRQEPPAGVTVLQGDRTAPGGLAALERGGEWDVVVDTWSWAPSAVRDTATLLAGRAGSYVYVSSRSVYAEPVPFGADESAPVVAASAGDGEADYARNKAGGELGAVAAFGDRALLARAGLIIGPHENVGRLPWWLTRIARGGPVVAPAPADRGIQYIDARDLAVWCLEAAERGVGGAFNLVSPLGSTTMRDVLEACVKVTGSDAELRWIEGERLLAAGVQPWVGLPFWLVGSDYDFMHGGDVGKAVAQGLRLRPVLETVADTWAWLRGLGGKAPQRADRPLKGLDPELEARILGS</sequence>
<dbReference type="Pfam" id="PF01370">
    <property type="entry name" value="Epimerase"/>
    <property type="match status" value="1"/>
</dbReference>
<dbReference type="EMBL" id="LT559118">
    <property type="protein sequence ID" value="SBO91772.1"/>
    <property type="molecule type" value="Genomic_DNA"/>
</dbReference>
<protein>
    <submittedName>
        <fullName evidence="2">Putative reductase</fullName>
    </submittedName>
</protein>
<dbReference type="InterPro" id="IPR050177">
    <property type="entry name" value="Lipid_A_modif_metabolic_enz"/>
</dbReference>
<dbReference type="Gene3D" id="3.40.50.720">
    <property type="entry name" value="NAD(P)-binding Rossmann-like Domain"/>
    <property type="match status" value="1"/>
</dbReference>
<dbReference type="AlphaFoldDB" id="A0A1M4DYY5"/>
<dbReference type="PANTHER" id="PTHR43245">
    <property type="entry name" value="BIFUNCTIONAL POLYMYXIN RESISTANCE PROTEIN ARNA"/>
    <property type="match status" value="1"/>
</dbReference>
<dbReference type="InterPro" id="IPR001509">
    <property type="entry name" value="Epimerase_deHydtase"/>
</dbReference>
<reference evidence="2" key="1">
    <citation type="submission" date="2016-04" db="EMBL/GenBank/DDBJ databases">
        <authorList>
            <person name="Evans L.H."/>
            <person name="Alamgir A."/>
            <person name="Owens N."/>
            <person name="Weber N.D."/>
            <person name="Virtaneva K."/>
            <person name="Barbian K."/>
            <person name="Babar A."/>
            <person name="Rosenke K."/>
        </authorList>
    </citation>
    <scope>NUCLEOTIDE SEQUENCE</scope>
    <source>
        <strain evidence="2">Nono1</strain>
    </source>
</reference>
<name>A0A1M4DYY5_9ACTN</name>